<dbReference type="InterPro" id="IPR011990">
    <property type="entry name" value="TPR-like_helical_dom_sf"/>
</dbReference>
<keyword evidence="4" id="KW-1185">Reference proteome</keyword>
<dbReference type="PANTHER" id="PTHR31350:SF21">
    <property type="entry name" value="F-BOX ONLY PROTEIN 21"/>
    <property type="match status" value="1"/>
</dbReference>
<dbReference type="PANTHER" id="PTHR31350">
    <property type="entry name" value="SI:DKEY-261L7.2"/>
    <property type="match status" value="1"/>
</dbReference>
<dbReference type="SUPFAM" id="SSF48452">
    <property type="entry name" value="TPR-like"/>
    <property type="match status" value="1"/>
</dbReference>
<organism evidence="3 4">
    <name type="scientific">Mastigocoleus testarum BC008</name>
    <dbReference type="NCBI Taxonomy" id="371196"/>
    <lineage>
        <taxon>Bacteria</taxon>
        <taxon>Bacillati</taxon>
        <taxon>Cyanobacteriota</taxon>
        <taxon>Cyanophyceae</taxon>
        <taxon>Nostocales</taxon>
        <taxon>Hapalosiphonaceae</taxon>
        <taxon>Mastigocoleus</taxon>
    </lineage>
</organism>
<evidence type="ECO:0000259" key="2">
    <source>
        <dbReference type="Pfam" id="PF13369"/>
    </source>
</evidence>
<dbReference type="Pfam" id="PF13371">
    <property type="entry name" value="TPR_9"/>
    <property type="match status" value="1"/>
</dbReference>
<dbReference type="RefSeq" id="WP_027842819.1">
    <property type="nucleotide sequence ID" value="NZ_LMTZ01000096.1"/>
</dbReference>
<comment type="similarity">
    <text evidence="1">Belongs to the UPF0162 family.</text>
</comment>
<dbReference type="Gene3D" id="1.25.40.10">
    <property type="entry name" value="Tetratricopeptide repeat domain"/>
    <property type="match status" value="1"/>
</dbReference>
<gene>
    <name evidence="3" type="ORF">BC008_43045</name>
</gene>
<accession>A0A0V7ZQY5</accession>
<dbReference type="InterPro" id="IPR032698">
    <property type="entry name" value="SirB1_N"/>
</dbReference>
<dbReference type="Proteomes" id="UP000053372">
    <property type="component" value="Unassembled WGS sequence"/>
</dbReference>
<sequence>MNLSSVRQKFYQETQKPDEDIDLARASLYIAQEEYPEIDPEVYIQTLDGMAQELSKRLPENKYPLVIIQNINQYLYDDLGFNGNNSDYYDTQNSFLNKVIERRLGIPISLSLIYLEIARRINFPMVGVGMPGHFLIRPEIEEIEIFVDTFNRGEVIFTQDCQDRLNQIYQKNIVFKPEYLAAVTKKKFLARILDNLKIIYVHQQEIEKALGAVERKLLLFPDAHIELRDRGLLLFQLGYFPQAIRDLETYLEIEPNSEDVSTIRSLLSQLRKNIDN</sequence>
<feature type="domain" description="Protein SirB1 N-terminal" evidence="2">
    <location>
        <begin position="43"/>
        <end position="193"/>
    </location>
</feature>
<reference evidence="3 4" key="1">
    <citation type="journal article" date="2015" name="Genome Announc.">
        <title>Draft Genome of the Euendolithic (true boring) Cyanobacterium Mastigocoleus testarum strain BC008.</title>
        <authorList>
            <person name="Guida B.S."/>
            <person name="Garcia-Pichel F."/>
        </authorList>
    </citation>
    <scope>NUCLEOTIDE SEQUENCE [LARGE SCALE GENOMIC DNA]</scope>
    <source>
        <strain evidence="3 4">BC008</strain>
    </source>
</reference>
<dbReference type="EMBL" id="LMTZ01000096">
    <property type="protein sequence ID" value="KST66511.1"/>
    <property type="molecule type" value="Genomic_DNA"/>
</dbReference>
<evidence type="ECO:0000256" key="1">
    <source>
        <dbReference type="ARBA" id="ARBA00007100"/>
    </source>
</evidence>
<dbReference type="OrthoDB" id="232498at2"/>
<comment type="caution">
    <text evidence="3">The sequence shown here is derived from an EMBL/GenBank/DDBJ whole genome shotgun (WGS) entry which is preliminary data.</text>
</comment>
<name>A0A0V7ZQY5_9CYAN</name>
<proteinExistence type="inferred from homology"/>
<dbReference type="Pfam" id="PF13369">
    <property type="entry name" value="Transglut_core2"/>
    <property type="match status" value="1"/>
</dbReference>
<evidence type="ECO:0000313" key="4">
    <source>
        <dbReference type="Proteomes" id="UP000053372"/>
    </source>
</evidence>
<evidence type="ECO:0000313" key="3">
    <source>
        <dbReference type="EMBL" id="KST66511.1"/>
    </source>
</evidence>
<protein>
    <recommendedName>
        <fullName evidence="2">Protein SirB1 N-terminal domain-containing protein</fullName>
    </recommendedName>
</protein>
<dbReference type="AlphaFoldDB" id="A0A0V7ZQY5"/>